<dbReference type="InterPro" id="IPR020845">
    <property type="entry name" value="AMP-binding_CS"/>
</dbReference>
<keyword evidence="6" id="KW-1185">Reference proteome</keyword>
<reference evidence="5 6" key="1">
    <citation type="submission" date="2015-09" db="EMBL/GenBank/DDBJ databases">
        <title>Host preference determinants of Valsa canker pathogens revealed by comparative genomics.</title>
        <authorList>
            <person name="Yin Z."/>
            <person name="Huang L."/>
        </authorList>
    </citation>
    <scope>NUCLEOTIDE SEQUENCE [LARGE SCALE GENOMIC DNA]</scope>
    <source>
        <strain evidence="5 6">YSFL</strain>
    </source>
</reference>
<dbReference type="CDD" id="cd05911">
    <property type="entry name" value="Firefly_Luc_like"/>
    <property type="match status" value="1"/>
</dbReference>
<dbReference type="Pfam" id="PF13193">
    <property type="entry name" value="AMP-binding_C"/>
    <property type="match status" value="1"/>
</dbReference>
<dbReference type="Gene3D" id="3.30.300.30">
    <property type="match status" value="1"/>
</dbReference>
<dbReference type="Pfam" id="PF00501">
    <property type="entry name" value="AMP-binding"/>
    <property type="match status" value="1"/>
</dbReference>
<evidence type="ECO:0008006" key="7">
    <source>
        <dbReference type="Google" id="ProtNLM"/>
    </source>
</evidence>
<dbReference type="EMBL" id="LJZO01000016">
    <property type="protein sequence ID" value="ROV97622.1"/>
    <property type="molecule type" value="Genomic_DNA"/>
</dbReference>
<comment type="similarity">
    <text evidence="1">Belongs to the ATP-dependent AMP-binding enzyme family.</text>
</comment>
<dbReference type="AlphaFoldDB" id="A0A423W2S0"/>
<dbReference type="InterPro" id="IPR000873">
    <property type="entry name" value="AMP-dep_synth/lig_dom"/>
</dbReference>
<dbReference type="STRING" id="252740.A0A423W2S0"/>
<dbReference type="PANTHER" id="PTHR24096">
    <property type="entry name" value="LONG-CHAIN-FATTY-ACID--COA LIGASE"/>
    <property type="match status" value="1"/>
</dbReference>
<evidence type="ECO:0000313" key="6">
    <source>
        <dbReference type="Proteomes" id="UP000284375"/>
    </source>
</evidence>
<organism evidence="5 6">
    <name type="scientific">Cytospora chrysosperma</name>
    <name type="common">Cytospora canker fungus</name>
    <name type="synonym">Sphaeria chrysosperma</name>
    <dbReference type="NCBI Taxonomy" id="252740"/>
    <lineage>
        <taxon>Eukaryota</taxon>
        <taxon>Fungi</taxon>
        <taxon>Dikarya</taxon>
        <taxon>Ascomycota</taxon>
        <taxon>Pezizomycotina</taxon>
        <taxon>Sordariomycetes</taxon>
        <taxon>Sordariomycetidae</taxon>
        <taxon>Diaporthales</taxon>
        <taxon>Cytosporaceae</taxon>
        <taxon>Cytospora</taxon>
    </lineage>
</organism>
<dbReference type="GO" id="GO:0016405">
    <property type="term" value="F:CoA-ligase activity"/>
    <property type="evidence" value="ECO:0007669"/>
    <property type="project" value="TreeGrafter"/>
</dbReference>
<evidence type="ECO:0000259" key="4">
    <source>
        <dbReference type="Pfam" id="PF13193"/>
    </source>
</evidence>
<evidence type="ECO:0000259" key="3">
    <source>
        <dbReference type="Pfam" id="PF00501"/>
    </source>
</evidence>
<dbReference type="OrthoDB" id="6509636at2759"/>
<feature type="domain" description="AMP-binding enzyme C-terminal" evidence="4">
    <location>
        <begin position="458"/>
        <end position="538"/>
    </location>
</feature>
<dbReference type="InterPro" id="IPR042099">
    <property type="entry name" value="ANL_N_sf"/>
</dbReference>
<comment type="caution">
    <text evidence="5">The sequence shown here is derived from an EMBL/GenBank/DDBJ whole genome shotgun (WGS) entry which is preliminary data.</text>
</comment>
<dbReference type="InterPro" id="IPR045851">
    <property type="entry name" value="AMP-bd_C_sf"/>
</dbReference>
<gene>
    <name evidence="5" type="ORF">VSDG_04609</name>
</gene>
<keyword evidence="2" id="KW-0436">Ligase</keyword>
<dbReference type="Proteomes" id="UP000284375">
    <property type="component" value="Unassembled WGS sequence"/>
</dbReference>
<dbReference type="PROSITE" id="PS00455">
    <property type="entry name" value="AMP_BINDING"/>
    <property type="match status" value="1"/>
</dbReference>
<feature type="domain" description="AMP-dependent synthetase/ligase" evidence="3">
    <location>
        <begin position="32"/>
        <end position="407"/>
    </location>
</feature>
<evidence type="ECO:0000256" key="1">
    <source>
        <dbReference type="ARBA" id="ARBA00006432"/>
    </source>
</evidence>
<dbReference type="Gene3D" id="3.40.50.12780">
    <property type="entry name" value="N-terminal domain of ligase-like"/>
    <property type="match status" value="1"/>
</dbReference>
<protein>
    <recommendedName>
        <fullName evidence="7">AMP-dependent synthetase/ligase domain-containing protein</fullName>
    </recommendedName>
</protein>
<proteinExistence type="inferred from homology"/>
<dbReference type="FunFam" id="3.30.300.30:FF:000007">
    <property type="entry name" value="4-coumarate--CoA ligase 2"/>
    <property type="match status" value="1"/>
</dbReference>
<dbReference type="SUPFAM" id="SSF56801">
    <property type="entry name" value="Acetyl-CoA synthetase-like"/>
    <property type="match status" value="1"/>
</dbReference>
<dbReference type="PANTHER" id="PTHR24096:SF149">
    <property type="entry name" value="AMP-BINDING DOMAIN-CONTAINING PROTEIN-RELATED"/>
    <property type="match status" value="1"/>
</dbReference>
<sequence>MPHSSLYPSITIPEVDIFTLLFSRPSRPFPDTKEILTDGEKPSRSYNLTQLRSAATDFGKGLKALWGWKRGDVLAFYTPNDVDTPAVTCGLLWAGGVASPANPLYTVDELAFQLTNSGARAIVTQVAFLDKAREAAARAGIPEDRVILLGEKGRPEGRFRHWSSIKPAADSGRYAQTEVQPKTDLAFLVYSSGTTGLPKGVCLTHYNAVGNILQNVALESNHLKTHGGPGGTGDRLLGVIPFFHIYVRSRRLSLFPTAESIYSGLQLVVMSRFDLEKACQVIQDFKITYAYVPPPVVLALGKEPAVDKYDLSTLKLMHSGAAPLTAELIDLVWNRLKIAVKQGYGLSEASPVSHAQRADEWEKFKTSVGKLAPNMQARIVDTEGNEVPYGEEGELWLKGPNIFGGYLNNPERTKEAFSADGWLKTGDVFKVDDHGNYYCVDRVKELIKYKGFQVAPAELEGLIVGHQDVADACVLGVYDPSQATELPRAYVVLKPGVARSEAKAGEIAAWMGAKVAPHKRLRGGVYFIDAVPKSPSGKILRRLLRDKITQDERKAGPRL</sequence>
<name>A0A423W2S0_CYTCH</name>
<evidence type="ECO:0000256" key="2">
    <source>
        <dbReference type="ARBA" id="ARBA00022598"/>
    </source>
</evidence>
<evidence type="ECO:0000313" key="5">
    <source>
        <dbReference type="EMBL" id="ROV97622.1"/>
    </source>
</evidence>
<dbReference type="InterPro" id="IPR025110">
    <property type="entry name" value="AMP-bd_C"/>
</dbReference>
<accession>A0A423W2S0</accession>